<accession>A0A6N2MZ40</accession>
<dbReference type="AlphaFoldDB" id="A0A6N2MZ40"/>
<dbReference type="EMBL" id="CAADRP010001961">
    <property type="protein sequence ID" value="VFU57716.1"/>
    <property type="molecule type" value="Genomic_DNA"/>
</dbReference>
<proteinExistence type="predicted"/>
<gene>
    <name evidence="2" type="ORF">SVIM_LOCUS417582</name>
</gene>
<organism evidence="2">
    <name type="scientific">Salix viminalis</name>
    <name type="common">Common osier</name>
    <name type="synonym">Basket willow</name>
    <dbReference type="NCBI Taxonomy" id="40686"/>
    <lineage>
        <taxon>Eukaryota</taxon>
        <taxon>Viridiplantae</taxon>
        <taxon>Streptophyta</taxon>
        <taxon>Embryophyta</taxon>
        <taxon>Tracheophyta</taxon>
        <taxon>Spermatophyta</taxon>
        <taxon>Magnoliopsida</taxon>
        <taxon>eudicotyledons</taxon>
        <taxon>Gunneridae</taxon>
        <taxon>Pentapetalae</taxon>
        <taxon>rosids</taxon>
        <taxon>fabids</taxon>
        <taxon>Malpighiales</taxon>
        <taxon>Salicaceae</taxon>
        <taxon>Saliceae</taxon>
        <taxon>Salix</taxon>
    </lineage>
</organism>
<name>A0A6N2MZ40_SALVM</name>
<protein>
    <submittedName>
        <fullName evidence="2">Uncharacterized protein</fullName>
    </submittedName>
</protein>
<sequence length="84" mass="9026">MGQGPPGNDSSGWIWLSTATCTRNETWWCSNAKFFCASCSAGSARPAPWRATWRWPCSTDPAASPSHAATDASQGTFLSLPTWS</sequence>
<evidence type="ECO:0000313" key="2">
    <source>
        <dbReference type="EMBL" id="VFU57716.1"/>
    </source>
</evidence>
<reference evidence="2" key="1">
    <citation type="submission" date="2019-03" db="EMBL/GenBank/DDBJ databases">
        <authorList>
            <person name="Mank J."/>
            <person name="Almeida P."/>
        </authorList>
    </citation>
    <scope>NUCLEOTIDE SEQUENCE</scope>
    <source>
        <strain evidence="2">78183</strain>
    </source>
</reference>
<feature type="compositionally biased region" description="Polar residues" evidence="1">
    <location>
        <begin position="71"/>
        <end position="84"/>
    </location>
</feature>
<feature type="region of interest" description="Disordered" evidence="1">
    <location>
        <begin position="60"/>
        <end position="84"/>
    </location>
</feature>
<evidence type="ECO:0000256" key="1">
    <source>
        <dbReference type="SAM" id="MobiDB-lite"/>
    </source>
</evidence>